<proteinExistence type="predicted"/>
<dbReference type="Proteomes" id="UP000225605">
    <property type="component" value="Unassembled WGS sequence"/>
</dbReference>
<protein>
    <submittedName>
        <fullName evidence="1">Transcriptional regulator</fullName>
    </submittedName>
</protein>
<dbReference type="AlphaFoldDB" id="A0A2D0IN06"/>
<dbReference type="EMBL" id="NIBT01000016">
    <property type="protein sequence ID" value="PHM23179.1"/>
    <property type="molecule type" value="Genomic_DNA"/>
</dbReference>
<sequence>MSCMSLVAESDFLTIVATDVVNEALFDQQFVALNLREQLPFATFGLIQRRDTKLTPAGEHLARLFRMYCRD</sequence>
<evidence type="ECO:0000313" key="2">
    <source>
        <dbReference type="Proteomes" id="UP000225605"/>
    </source>
</evidence>
<organism evidence="1 2">
    <name type="scientific">Xenorhabdus ehlersii</name>
    <dbReference type="NCBI Taxonomy" id="290111"/>
    <lineage>
        <taxon>Bacteria</taxon>
        <taxon>Pseudomonadati</taxon>
        <taxon>Pseudomonadota</taxon>
        <taxon>Gammaproteobacteria</taxon>
        <taxon>Enterobacterales</taxon>
        <taxon>Morganellaceae</taxon>
        <taxon>Xenorhabdus</taxon>
    </lineage>
</organism>
<reference evidence="1 2" key="1">
    <citation type="journal article" date="2017" name="Nat. Microbiol.">
        <title>Natural product diversity associated with the nematode symbionts Photorhabdus and Xenorhabdus.</title>
        <authorList>
            <person name="Tobias N.J."/>
            <person name="Wolff H."/>
            <person name="Djahanschiri B."/>
            <person name="Grundmann F."/>
            <person name="Kronenwerth M."/>
            <person name="Shi Y.M."/>
            <person name="Simonyi S."/>
            <person name="Grun P."/>
            <person name="Shapiro-Ilan D."/>
            <person name="Pidot S.J."/>
            <person name="Stinear T.P."/>
            <person name="Ebersberger I."/>
            <person name="Bode H.B."/>
        </authorList>
    </citation>
    <scope>NUCLEOTIDE SEQUENCE [LARGE SCALE GENOMIC DNA]</scope>
    <source>
        <strain evidence="1 2">DSM 16337</strain>
    </source>
</reference>
<evidence type="ECO:0000313" key="1">
    <source>
        <dbReference type="EMBL" id="PHM23179.1"/>
    </source>
</evidence>
<gene>
    <name evidence="1" type="ORF">Xehl_02946</name>
</gene>
<dbReference type="SUPFAM" id="SSF53850">
    <property type="entry name" value="Periplasmic binding protein-like II"/>
    <property type="match status" value="1"/>
</dbReference>
<dbReference type="Gene3D" id="3.40.190.10">
    <property type="entry name" value="Periplasmic binding protein-like II"/>
    <property type="match status" value="1"/>
</dbReference>
<accession>A0A2D0IN06</accession>
<name>A0A2D0IN06_9GAMM</name>
<comment type="caution">
    <text evidence="1">The sequence shown here is derived from an EMBL/GenBank/DDBJ whole genome shotgun (WGS) entry which is preliminary data.</text>
</comment>